<dbReference type="EMBL" id="LGRX02035757">
    <property type="protein sequence ID" value="KAK3233290.1"/>
    <property type="molecule type" value="Genomic_DNA"/>
</dbReference>
<name>A0AAE0ENT2_9CHLO</name>
<evidence type="ECO:0000256" key="4">
    <source>
        <dbReference type="ARBA" id="ARBA00022741"/>
    </source>
</evidence>
<sequence>MLAQLFLQPHELRGKAWLNSLLALSAALLHAEQWVKFAKVQGGSQTSISTRDVSGFWTGRRNMLYVILTLAATSTIKDLAASRLKLVWRQVSTERLLVRYLDERGSFYRLKAARSVPNADARIAEDLASIVDEVVNLTTVLPSHFYSFFRFTSVMWQTSPRTCLLLWTYALLGTFFTRHYLGKHLAECEDKNRTAEAHYRFKLLRVAEFAESIAFYRAGCKEREQALFALSRLTASTEAQLRWRSGLHIFQRCYSWVASMLPSMIMAPLYWEGKIEFGTISQMFFAFRSVKDGLLYLADNSDTLSKLAACAQRLDQFQLALTDAGRQPISCGASMTNKPEAKISFQDLSTGSQLLVLRDVRVSIPGTVPGQRRWLGSNQEGFSLELHSGDTVLIQGKSGVGKTSLLKVVAGIWNDGVGEVWRTPSVHFVPQIPYLPSGAHQLPTTLRQQLLYPASSATDEALNSILSCMSLEHLVGHLSVEADWSSAFSGGEKQRLAFARLLVMLEHSERPLVVLDEATSSCDELVEAKLYTALFKQLERVRGAAISVAHRSTLCKYHLKVLTLV</sequence>
<dbReference type="Gene3D" id="3.40.50.300">
    <property type="entry name" value="P-loop containing nucleotide triphosphate hydrolases"/>
    <property type="match status" value="1"/>
</dbReference>
<evidence type="ECO:0000256" key="7">
    <source>
        <dbReference type="ARBA" id="ARBA00023136"/>
    </source>
</evidence>
<dbReference type="PROSITE" id="PS00211">
    <property type="entry name" value="ABC_TRANSPORTER_1"/>
    <property type="match status" value="1"/>
</dbReference>
<keyword evidence="4" id="KW-0547">Nucleotide-binding</keyword>
<keyword evidence="5" id="KW-0067">ATP-binding</keyword>
<dbReference type="InterPro" id="IPR017871">
    <property type="entry name" value="ABC_transporter-like_CS"/>
</dbReference>
<dbReference type="InterPro" id="IPR036640">
    <property type="entry name" value="ABC1_TM_sf"/>
</dbReference>
<organism evidence="9 10">
    <name type="scientific">Cymbomonas tetramitiformis</name>
    <dbReference type="NCBI Taxonomy" id="36881"/>
    <lineage>
        <taxon>Eukaryota</taxon>
        <taxon>Viridiplantae</taxon>
        <taxon>Chlorophyta</taxon>
        <taxon>Pyramimonadophyceae</taxon>
        <taxon>Pyramimonadales</taxon>
        <taxon>Pyramimonadaceae</taxon>
        <taxon>Cymbomonas</taxon>
    </lineage>
</organism>
<evidence type="ECO:0000313" key="10">
    <source>
        <dbReference type="Proteomes" id="UP001190700"/>
    </source>
</evidence>
<dbReference type="Pfam" id="PF06472">
    <property type="entry name" value="ABC_membrane_2"/>
    <property type="match status" value="1"/>
</dbReference>
<dbReference type="Pfam" id="PF00005">
    <property type="entry name" value="ABC_tran"/>
    <property type="match status" value="1"/>
</dbReference>
<dbReference type="InterPro" id="IPR027417">
    <property type="entry name" value="P-loop_NTPase"/>
</dbReference>
<keyword evidence="2" id="KW-0813">Transport</keyword>
<dbReference type="GO" id="GO:0016887">
    <property type="term" value="F:ATP hydrolysis activity"/>
    <property type="evidence" value="ECO:0007669"/>
    <property type="project" value="InterPro"/>
</dbReference>
<dbReference type="InterPro" id="IPR050835">
    <property type="entry name" value="ABC_transporter_sub-D"/>
</dbReference>
<dbReference type="GO" id="GO:0016020">
    <property type="term" value="C:membrane"/>
    <property type="evidence" value="ECO:0007669"/>
    <property type="project" value="InterPro"/>
</dbReference>
<dbReference type="InterPro" id="IPR011527">
    <property type="entry name" value="ABC1_TM_dom"/>
</dbReference>
<dbReference type="GO" id="GO:0005524">
    <property type="term" value="F:ATP binding"/>
    <property type="evidence" value="ECO:0007669"/>
    <property type="project" value="UniProtKB-KW"/>
</dbReference>
<evidence type="ECO:0000256" key="3">
    <source>
        <dbReference type="ARBA" id="ARBA00022692"/>
    </source>
</evidence>
<dbReference type="Proteomes" id="UP001190700">
    <property type="component" value="Unassembled WGS sequence"/>
</dbReference>
<dbReference type="SUPFAM" id="SSF52540">
    <property type="entry name" value="P-loop containing nucleoside triphosphate hydrolases"/>
    <property type="match status" value="1"/>
</dbReference>
<reference evidence="9 10" key="1">
    <citation type="journal article" date="2015" name="Genome Biol. Evol.">
        <title>Comparative Genomics of a Bacterivorous Green Alga Reveals Evolutionary Causalities and Consequences of Phago-Mixotrophic Mode of Nutrition.</title>
        <authorList>
            <person name="Burns J.A."/>
            <person name="Paasch A."/>
            <person name="Narechania A."/>
            <person name="Kim E."/>
        </authorList>
    </citation>
    <scope>NUCLEOTIDE SEQUENCE [LARGE SCALE GENOMIC DNA]</scope>
    <source>
        <strain evidence="9 10">PLY_AMNH</strain>
    </source>
</reference>
<dbReference type="InterPro" id="IPR003439">
    <property type="entry name" value="ABC_transporter-like_ATP-bd"/>
</dbReference>
<proteinExistence type="inferred from homology"/>
<keyword evidence="7" id="KW-0472">Membrane</keyword>
<dbReference type="PANTHER" id="PTHR11384:SF55">
    <property type="entry name" value="ATP-BINDING CASSETTE TRANSPORTER"/>
    <property type="match status" value="1"/>
</dbReference>
<evidence type="ECO:0000256" key="6">
    <source>
        <dbReference type="ARBA" id="ARBA00022989"/>
    </source>
</evidence>
<dbReference type="SMART" id="SM00382">
    <property type="entry name" value="AAA"/>
    <property type="match status" value="1"/>
</dbReference>
<keyword evidence="6" id="KW-1133">Transmembrane helix</keyword>
<dbReference type="InterPro" id="IPR003593">
    <property type="entry name" value="AAA+_ATPase"/>
</dbReference>
<dbReference type="SUPFAM" id="SSF90123">
    <property type="entry name" value="ABC transporter transmembrane region"/>
    <property type="match status" value="1"/>
</dbReference>
<dbReference type="Gene3D" id="1.20.1560.10">
    <property type="entry name" value="ABC transporter type 1, transmembrane domain"/>
    <property type="match status" value="1"/>
</dbReference>
<keyword evidence="3" id="KW-0812">Transmembrane</keyword>
<gene>
    <name evidence="9" type="ORF">CYMTET_56401</name>
</gene>
<feature type="domain" description="AAA+ ATPase" evidence="8">
    <location>
        <begin position="388"/>
        <end position="562"/>
    </location>
</feature>
<accession>A0AAE0ENT2</accession>
<keyword evidence="10" id="KW-1185">Reference proteome</keyword>
<evidence type="ECO:0000256" key="2">
    <source>
        <dbReference type="ARBA" id="ARBA00022448"/>
    </source>
</evidence>
<dbReference type="PANTHER" id="PTHR11384">
    <property type="entry name" value="ATP-BINDING CASSETTE, SUB-FAMILY D MEMBER"/>
    <property type="match status" value="1"/>
</dbReference>
<evidence type="ECO:0000256" key="1">
    <source>
        <dbReference type="ARBA" id="ARBA00008575"/>
    </source>
</evidence>
<comment type="caution">
    <text evidence="9">The sequence shown here is derived from an EMBL/GenBank/DDBJ whole genome shotgun (WGS) entry which is preliminary data.</text>
</comment>
<comment type="similarity">
    <text evidence="1">Belongs to the ABC transporter superfamily. ABCD family. Peroxisomal fatty acyl CoA transporter (TC 3.A.1.203) subfamily.</text>
</comment>
<evidence type="ECO:0000313" key="9">
    <source>
        <dbReference type="EMBL" id="KAK3233290.1"/>
    </source>
</evidence>
<protein>
    <recommendedName>
        <fullName evidence="8">AAA+ ATPase domain-containing protein</fullName>
    </recommendedName>
</protein>
<evidence type="ECO:0000256" key="5">
    <source>
        <dbReference type="ARBA" id="ARBA00022840"/>
    </source>
</evidence>
<dbReference type="AlphaFoldDB" id="A0AAE0ENT2"/>
<evidence type="ECO:0000259" key="8">
    <source>
        <dbReference type="SMART" id="SM00382"/>
    </source>
</evidence>
<dbReference type="GO" id="GO:0140359">
    <property type="term" value="F:ABC-type transporter activity"/>
    <property type="evidence" value="ECO:0007669"/>
    <property type="project" value="InterPro"/>
</dbReference>